<dbReference type="InterPro" id="IPR029044">
    <property type="entry name" value="Nucleotide-diphossugar_trans"/>
</dbReference>
<name>A0ABX0H111_9ACTN</name>
<dbReference type="EMBL" id="JAANNP010000202">
    <property type="protein sequence ID" value="NHC16538.1"/>
    <property type="molecule type" value="Genomic_DNA"/>
</dbReference>
<comment type="caution">
    <text evidence="2">The sequence shown here is derived from an EMBL/GenBank/DDBJ whole genome shotgun (WGS) entry which is preliminary data.</text>
</comment>
<dbReference type="PANTHER" id="PTHR43630">
    <property type="entry name" value="POLY-BETA-1,6-N-ACETYL-D-GLUCOSAMINE SYNTHASE"/>
    <property type="match status" value="1"/>
</dbReference>
<evidence type="ECO:0000259" key="1">
    <source>
        <dbReference type="Pfam" id="PF00535"/>
    </source>
</evidence>
<dbReference type="RefSeq" id="WP_166284960.1">
    <property type="nucleotide sequence ID" value="NZ_JAANNP010000202.1"/>
</dbReference>
<dbReference type="InterPro" id="IPR001173">
    <property type="entry name" value="Glyco_trans_2-like"/>
</dbReference>
<organism evidence="2 3">
    <name type="scientific">Motilibacter deserti</name>
    <dbReference type="NCBI Taxonomy" id="2714956"/>
    <lineage>
        <taxon>Bacteria</taxon>
        <taxon>Bacillati</taxon>
        <taxon>Actinomycetota</taxon>
        <taxon>Actinomycetes</taxon>
        <taxon>Motilibacterales</taxon>
        <taxon>Motilibacteraceae</taxon>
        <taxon>Motilibacter</taxon>
    </lineage>
</organism>
<accession>A0ABX0H111</accession>
<evidence type="ECO:0000313" key="3">
    <source>
        <dbReference type="Proteomes" id="UP000800981"/>
    </source>
</evidence>
<keyword evidence="3" id="KW-1185">Reference proteome</keyword>
<sequence>VDMHSDDRTVEIARSLGARVEFFERRGFSEPARAFAVEQATGEWIARLDADELFPPTLAARLLRVAQTGEAERVRMSCRNFLLGRQLKGTGWQMSRDRHVRFFRKGAVSFTEQIHEQPVAAGPDLELPPTEDFAITHFNYRDVSEFLSKLDRYTTVEAQQMAAKGRSRALRAHLPFALKEAADRYGRRGFLDGWRGFTLTWLMLTYRIVSWAKLCELEETGGRAAIEESYVREAERVLAGYQGQASLR</sequence>
<reference evidence="2 3" key="1">
    <citation type="submission" date="2020-03" db="EMBL/GenBank/DDBJ databases">
        <title>Two novel Motilibacter sp.</title>
        <authorList>
            <person name="Liu S."/>
        </authorList>
    </citation>
    <scope>NUCLEOTIDE SEQUENCE [LARGE SCALE GENOMIC DNA]</scope>
    <source>
        <strain evidence="2 3">E257</strain>
    </source>
</reference>
<dbReference type="Gene3D" id="3.90.550.10">
    <property type="entry name" value="Spore Coat Polysaccharide Biosynthesis Protein SpsA, Chain A"/>
    <property type="match status" value="1"/>
</dbReference>
<protein>
    <submittedName>
        <fullName evidence="2">Glycosyltransferase family 2 protein</fullName>
    </submittedName>
</protein>
<feature type="domain" description="Glycosyltransferase 2-like" evidence="1">
    <location>
        <begin position="1"/>
        <end position="93"/>
    </location>
</feature>
<gene>
    <name evidence="2" type="ORF">G9H71_22390</name>
</gene>
<dbReference type="Pfam" id="PF00535">
    <property type="entry name" value="Glycos_transf_2"/>
    <property type="match status" value="1"/>
</dbReference>
<evidence type="ECO:0000313" key="2">
    <source>
        <dbReference type="EMBL" id="NHC16538.1"/>
    </source>
</evidence>
<dbReference type="SUPFAM" id="SSF53448">
    <property type="entry name" value="Nucleotide-diphospho-sugar transferases"/>
    <property type="match status" value="1"/>
</dbReference>
<feature type="non-terminal residue" evidence="2">
    <location>
        <position position="1"/>
    </location>
</feature>
<dbReference type="PANTHER" id="PTHR43630:SF2">
    <property type="entry name" value="GLYCOSYLTRANSFERASE"/>
    <property type="match status" value="1"/>
</dbReference>
<proteinExistence type="predicted"/>
<dbReference type="Proteomes" id="UP000800981">
    <property type="component" value="Unassembled WGS sequence"/>
</dbReference>
<dbReference type="CDD" id="cd02511">
    <property type="entry name" value="Beta4Glucosyltransferase"/>
    <property type="match status" value="1"/>
</dbReference>